<dbReference type="EMBL" id="JANBVO010000007">
    <property type="protein sequence ID" value="KAJ9150871.1"/>
    <property type="molecule type" value="Genomic_DNA"/>
</dbReference>
<gene>
    <name evidence="2" type="ORF">NKR23_g3372</name>
</gene>
<evidence type="ECO:0000313" key="3">
    <source>
        <dbReference type="Proteomes" id="UP001174694"/>
    </source>
</evidence>
<feature type="compositionally biased region" description="Polar residues" evidence="1">
    <location>
        <begin position="53"/>
        <end position="67"/>
    </location>
</feature>
<dbReference type="Proteomes" id="UP001174694">
    <property type="component" value="Unassembled WGS sequence"/>
</dbReference>
<dbReference type="AlphaFoldDB" id="A0AA38VTW7"/>
<proteinExistence type="predicted"/>
<sequence length="99" mass="10572">MSATANGTSQHPQAHQYKVDSILTDLDASLASAHTPAAGSVSPHSAADAQRAMSRTNSWTPAFNRRQSWNKEEQKHEQHMAGLAAEDAQTGPGFSERSG</sequence>
<evidence type="ECO:0000256" key="1">
    <source>
        <dbReference type="SAM" id="MobiDB-lite"/>
    </source>
</evidence>
<feature type="region of interest" description="Disordered" evidence="1">
    <location>
        <begin position="33"/>
        <end position="99"/>
    </location>
</feature>
<comment type="caution">
    <text evidence="2">The sequence shown here is derived from an EMBL/GenBank/DDBJ whole genome shotgun (WGS) entry which is preliminary data.</text>
</comment>
<keyword evidence="3" id="KW-1185">Reference proteome</keyword>
<name>A0AA38VTW7_9PEZI</name>
<accession>A0AA38VTW7</accession>
<reference evidence="2" key="1">
    <citation type="submission" date="2022-07" db="EMBL/GenBank/DDBJ databases">
        <title>Fungi with potential for degradation of polypropylene.</title>
        <authorList>
            <person name="Gostincar C."/>
        </authorList>
    </citation>
    <scope>NUCLEOTIDE SEQUENCE</scope>
    <source>
        <strain evidence="2">EXF-13308</strain>
    </source>
</reference>
<protein>
    <submittedName>
        <fullName evidence="2">Uncharacterized protein</fullName>
    </submittedName>
</protein>
<organism evidence="2 3">
    <name type="scientific">Pleurostoma richardsiae</name>
    <dbReference type="NCBI Taxonomy" id="41990"/>
    <lineage>
        <taxon>Eukaryota</taxon>
        <taxon>Fungi</taxon>
        <taxon>Dikarya</taxon>
        <taxon>Ascomycota</taxon>
        <taxon>Pezizomycotina</taxon>
        <taxon>Sordariomycetes</taxon>
        <taxon>Sordariomycetidae</taxon>
        <taxon>Calosphaeriales</taxon>
        <taxon>Pleurostomataceae</taxon>
        <taxon>Pleurostoma</taxon>
    </lineage>
</organism>
<feature type="compositionally biased region" description="Basic and acidic residues" evidence="1">
    <location>
        <begin position="69"/>
        <end position="79"/>
    </location>
</feature>
<evidence type="ECO:0000313" key="2">
    <source>
        <dbReference type="EMBL" id="KAJ9150871.1"/>
    </source>
</evidence>